<keyword evidence="6" id="KW-0045">Antibiotic biosynthesis</keyword>
<evidence type="ECO:0000313" key="9">
    <source>
        <dbReference type="EMBL" id="MCY8315872.1"/>
    </source>
</evidence>
<evidence type="ECO:0000256" key="6">
    <source>
        <dbReference type="ARBA" id="ARBA00023194"/>
    </source>
</evidence>
<comment type="caution">
    <text evidence="9">The sequence shown here is derived from an EMBL/GenBank/DDBJ whole genome shotgun (WGS) entry which is preliminary data.</text>
</comment>
<evidence type="ECO:0000313" key="10">
    <source>
        <dbReference type="Proteomes" id="UP001067121"/>
    </source>
</evidence>
<accession>A0AAP3CHG6</accession>
<sequence>MFVETLNSGKLVSISPSDQQNLFALVEKIHYSQSNKEQNEEAISQINMQKKLIPPELKDHILEFVNSDYSYLLLKNLPQTKCDELLLLLTSLVGDPFAHADEGSLIMANKPIKTEEAQHTTAYFTWNKFDLHTELPYIQTPPDFISLYCVNNVKGGYTYLSNVERALHLLSQDQMIELKKPQYTIPIPPHFGADKKQEFKRPLLSIVKGRPSLRIRQDGLVSETEAGMAAAQALQSALDMVREAIELEPGSLIIINNHLSAHGRAPFRPTFNHEDRELHRVYLIEDVNKFGKNYDPIHRRIRGF</sequence>
<dbReference type="GO" id="GO:0005506">
    <property type="term" value="F:iron ion binding"/>
    <property type="evidence" value="ECO:0007669"/>
    <property type="project" value="InterPro"/>
</dbReference>
<reference evidence="9" key="1">
    <citation type="submission" date="2022-02" db="EMBL/GenBank/DDBJ databases">
        <title>Crop Bioprotection Bacillus Genome Sequencing.</title>
        <authorList>
            <person name="Dunlap C."/>
        </authorList>
    </citation>
    <scope>NUCLEOTIDE SEQUENCE</scope>
    <source>
        <strain evidence="9">98-1</strain>
    </source>
</reference>
<dbReference type="EMBL" id="JALAOH010000007">
    <property type="protein sequence ID" value="MCY8315872.1"/>
    <property type="molecule type" value="Genomic_DNA"/>
</dbReference>
<dbReference type="Proteomes" id="UP001067121">
    <property type="component" value="Unassembled WGS sequence"/>
</dbReference>
<keyword evidence="4" id="KW-0560">Oxidoreductase</keyword>
<dbReference type="PANTHER" id="PTHR10696:SF56">
    <property type="entry name" value="TAUD_TFDA-LIKE DOMAIN-CONTAINING PROTEIN"/>
    <property type="match status" value="1"/>
</dbReference>
<dbReference type="AlphaFoldDB" id="A0AAP3CHG6"/>
<evidence type="ECO:0000259" key="8">
    <source>
        <dbReference type="Pfam" id="PF02668"/>
    </source>
</evidence>
<gene>
    <name evidence="9" type="ORF">MOC71_03745</name>
</gene>
<dbReference type="GO" id="GO:0051213">
    <property type="term" value="F:dioxygenase activity"/>
    <property type="evidence" value="ECO:0007669"/>
    <property type="project" value="UniProtKB-KW"/>
</dbReference>
<evidence type="ECO:0000256" key="4">
    <source>
        <dbReference type="ARBA" id="ARBA00023002"/>
    </source>
</evidence>
<dbReference type="Pfam" id="PF02668">
    <property type="entry name" value="TauD"/>
    <property type="match status" value="1"/>
</dbReference>
<keyword evidence="5 7" id="KW-0408">Iron</keyword>
<dbReference type="Gene3D" id="3.60.130.10">
    <property type="entry name" value="Clavaminate synthase-like"/>
    <property type="match status" value="1"/>
</dbReference>
<comment type="cofactor">
    <cofactor evidence="1">
        <name>Fe(2+)</name>
        <dbReference type="ChEBI" id="CHEBI:29033"/>
    </cofactor>
</comment>
<dbReference type="InterPro" id="IPR003819">
    <property type="entry name" value="TauD/TfdA-like"/>
</dbReference>
<evidence type="ECO:0000256" key="1">
    <source>
        <dbReference type="ARBA" id="ARBA00001954"/>
    </source>
</evidence>
<feature type="binding site" evidence="7">
    <location>
        <position position="262"/>
    </location>
    <ligand>
        <name>Fe cation</name>
        <dbReference type="ChEBI" id="CHEBI:24875"/>
    </ligand>
</feature>
<evidence type="ECO:0000256" key="2">
    <source>
        <dbReference type="ARBA" id="ARBA00008425"/>
    </source>
</evidence>
<feature type="domain" description="TauD/TfdA-like" evidence="8">
    <location>
        <begin position="68"/>
        <end position="282"/>
    </location>
</feature>
<evidence type="ECO:0000256" key="5">
    <source>
        <dbReference type="ARBA" id="ARBA00023004"/>
    </source>
</evidence>
<keyword evidence="9" id="KW-0223">Dioxygenase</keyword>
<protein>
    <submittedName>
        <fullName evidence="9">TauD/TfdA family dioxygenase</fullName>
    </submittedName>
</protein>
<organism evidence="9 10">
    <name type="scientific">Bacillus vallismortis</name>
    <dbReference type="NCBI Taxonomy" id="72361"/>
    <lineage>
        <taxon>Bacteria</taxon>
        <taxon>Bacillati</taxon>
        <taxon>Bacillota</taxon>
        <taxon>Bacilli</taxon>
        <taxon>Bacillales</taxon>
        <taxon>Bacillaceae</taxon>
        <taxon>Bacillus</taxon>
    </lineage>
</organism>
<dbReference type="GO" id="GO:0017000">
    <property type="term" value="P:antibiotic biosynthetic process"/>
    <property type="evidence" value="ECO:0007669"/>
    <property type="project" value="UniProtKB-KW"/>
</dbReference>
<dbReference type="SUPFAM" id="SSF51197">
    <property type="entry name" value="Clavaminate synthase-like"/>
    <property type="match status" value="1"/>
</dbReference>
<dbReference type="InterPro" id="IPR042098">
    <property type="entry name" value="TauD-like_sf"/>
</dbReference>
<keyword evidence="3 7" id="KW-0479">Metal-binding</keyword>
<dbReference type="InterPro" id="IPR014503">
    <property type="entry name" value="Clavaminate_syn-like"/>
</dbReference>
<name>A0AAP3CHG6_BACVA</name>
<evidence type="ECO:0000256" key="7">
    <source>
        <dbReference type="PIRSR" id="PIRSR019543-2"/>
    </source>
</evidence>
<evidence type="ECO:0000256" key="3">
    <source>
        <dbReference type="ARBA" id="ARBA00022723"/>
    </source>
</evidence>
<dbReference type="PIRSF" id="PIRSF019543">
    <property type="entry name" value="Clavaminate_syn"/>
    <property type="match status" value="1"/>
</dbReference>
<dbReference type="PANTHER" id="PTHR10696">
    <property type="entry name" value="GAMMA-BUTYROBETAINE HYDROXYLASE-RELATED"/>
    <property type="match status" value="1"/>
</dbReference>
<proteinExistence type="inferred from homology"/>
<dbReference type="InterPro" id="IPR050411">
    <property type="entry name" value="AlphaKG_dependent_hydroxylases"/>
</dbReference>
<comment type="similarity">
    <text evidence="2">Belongs to the clavaminate synthase family.</text>
</comment>
<dbReference type="RefSeq" id="WP_010330846.1">
    <property type="nucleotide sequence ID" value="NZ_CBDIAD010000055.1"/>
</dbReference>